<dbReference type="CDD" id="cd02226">
    <property type="entry name" value="cupin_YdbB-like"/>
    <property type="match status" value="1"/>
</dbReference>
<name>A0ABU1YPV4_ROSSA</name>
<dbReference type="EMBL" id="JAVDXU010000002">
    <property type="protein sequence ID" value="MDR7270893.1"/>
    <property type="molecule type" value="Genomic_DNA"/>
</dbReference>
<evidence type="ECO:0000259" key="2">
    <source>
        <dbReference type="Pfam" id="PF07883"/>
    </source>
</evidence>
<comment type="caution">
    <text evidence="3">The sequence shown here is derived from an EMBL/GenBank/DDBJ whole genome shotgun (WGS) entry which is preliminary data.</text>
</comment>
<dbReference type="InterPro" id="IPR052044">
    <property type="entry name" value="PKS_Associated_Protein"/>
</dbReference>
<dbReference type="PANTHER" id="PTHR36114:SF1">
    <property type="entry name" value="16.7 KDA PROTEIN IN WHIE LOCUS"/>
    <property type="match status" value="1"/>
</dbReference>
<evidence type="ECO:0000313" key="3">
    <source>
        <dbReference type="EMBL" id="MDR7270893.1"/>
    </source>
</evidence>
<reference evidence="3 4" key="1">
    <citation type="submission" date="2023-07" db="EMBL/GenBank/DDBJ databases">
        <title>Sorghum-associated microbial communities from plants grown in Nebraska, USA.</title>
        <authorList>
            <person name="Schachtman D."/>
        </authorList>
    </citation>
    <scope>NUCLEOTIDE SEQUENCE [LARGE SCALE GENOMIC DNA]</scope>
    <source>
        <strain evidence="3 4">BE314</strain>
    </source>
</reference>
<dbReference type="InterPro" id="IPR011051">
    <property type="entry name" value="RmlC_Cupin_sf"/>
</dbReference>
<sequence>MPAHTPAAAISPVDVAASLTEFWSPRVIGAFDDNYVKVAKVRGTFGWHRHPDEDELFHILRGRLRIEMRDGAVTLEAGQMFVVPRGVEHCPVAEQECLLMLVERKTTLHSGDSPNEKTRSIEEQLGPA</sequence>
<evidence type="ECO:0000256" key="1">
    <source>
        <dbReference type="SAM" id="MobiDB-lite"/>
    </source>
</evidence>
<feature type="domain" description="Cupin type-2" evidence="2">
    <location>
        <begin position="41"/>
        <end position="95"/>
    </location>
</feature>
<proteinExistence type="predicted"/>
<dbReference type="InterPro" id="IPR013096">
    <property type="entry name" value="Cupin_2"/>
</dbReference>
<organism evidence="3 4">
    <name type="scientific">Roseateles saccharophilus</name>
    <name type="common">Pseudomonas saccharophila</name>
    <dbReference type="NCBI Taxonomy" id="304"/>
    <lineage>
        <taxon>Bacteria</taxon>
        <taxon>Pseudomonadati</taxon>
        <taxon>Pseudomonadota</taxon>
        <taxon>Betaproteobacteria</taxon>
        <taxon>Burkholderiales</taxon>
        <taxon>Sphaerotilaceae</taxon>
        <taxon>Roseateles</taxon>
    </lineage>
</organism>
<feature type="region of interest" description="Disordered" evidence="1">
    <location>
        <begin position="108"/>
        <end position="128"/>
    </location>
</feature>
<dbReference type="Pfam" id="PF07883">
    <property type="entry name" value="Cupin_2"/>
    <property type="match status" value="1"/>
</dbReference>
<accession>A0ABU1YPV4</accession>
<dbReference type="SUPFAM" id="SSF51182">
    <property type="entry name" value="RmlC-like cupins"/>
    <property type="match status" value="1"/>
</dbReference>
<dbReference type="RefSeq" id="WP_310267237.1">
    <property type="nucleotide sequence ID" value="NZ_JAVDXU010000002.1"/>
</dbReference>
<dbReference type="Proteomes" id="UP001180453">
    <property type="component" value="Unassembled WGS sequence"/>
</dbReference>
<evidence type="ECO:0000313" key="4">
    <source>
        <dbReference type="Proteomes" id="UP001180453"/>
    </source>
</evidence>
<dbReference type="Gene3D" id="2.60.120.10">
    <property type="entry name" value="Jelly Rolls"/>
    <property type="match status" value="1"/>
</dbReference>
<protein>
    <submittedName>
        <fullName evidence="3">Mannose-6-phosphate isomerase-like protein (Cupin superfamily)</fullName>
    </submittedName>
</protein>
<dbReference type="PANTHER" id="PTHR36114">
    <property type="entry name" value="16.7 KDA PROTEIN IN WHIE LOCUS"/>
    <property type="match status" value="1"/>
</dbReference>
<gene>
    <name evidence="3" type="ORF">J2X20_003551</name>
</gene>
<keyword evidence="4" id="KW-1185">Reference proteome</keyword>
<dbReference type="InterPro" id="IPR014710">
    <property type="entry name" value="RmlC-like_jellyroll"/>
</dbReference>